<feature type="region of interest" description="Disordered" evidence="1">
    <location>
        <begin position="243"/>
        <end position="290"/>
    </location>
</feature>
<sequence>MLYNKRCESSSLYSHYYFESLRKNGLTLPKLYNLLLLSAKLVLADRVLNKKQNFLASAGNALAKFSQSIADAEWNIFMRAMRAFVEKYGQASFSFNYRTRADVGVAHADSFLRLYNGDLLFFENNQAKFMGLQNAMVSFELPKGGDFIRAFGATKECFQNERRALEESRPALLQQCEAVRSQIHEERQNMLAAFAAADGENSGLGQRICQLREQDQHMLEHAKGLQDANEVLAAEDGLSKAGGIKQPWKREARARKGASPTPSCRSSVRTRFFTRPQPANSRSSRKITIR</sequence>
<dbReference type="EMBL" id="CAEX01001742">
    <property type="protein sequence ID" value="CCD18733.1"/>
    <property type="molecule type" value="Genomic_DNA"/>
</dbReference>
<gene>
    <name evidence="2" type="ORF">TvY486_0014400</name>
</gene>
<accession>F9WMH6</accession>
<evidence type="ECO:0000313" key="3">
    <source>
        <dbReference type="Proteomes" id="UP000009027"/>
    </source>
</evidence>
<dbReference type="AlphaFoldDB" id="F9WMH6"/>
<proteinExistence type="predicted"/>
<dbReference type="Proteomes" id="UP000009027">
    <property type="component" value="Unassembled WGS sequence"/>
</dbReference>
<reference evidence="2 3" key="1">
    <citation type="journal article" date="2012" name="Proc. Natl. Acad. Sci. U.S.A.">
        <title>Antigenic diversity is generated by distinct evolutionary mechanisms in African trypanosome species.</title>
        <authorList>
            <person name="Jackson A.P."/>
            <person name="Berry A."/>
            <person name="Aslett M."/>
            <person name="Allison H.C."/>
            <person name="Burton P."/>
            <person name="Vavrova-Anderson J."/>
            <person name="Brown R."/>
            <person name="Browne H."/>
            <person name="Corton N."/>
            <person name="Hauser H."/>
            <person name="Gamble J."/>
            <person name="Gilderthorp R."/>
            <person name="Marcello L."/>
            <person name="McQuillan J."/>
            <person name="Otto T.D."/>
            <person name="Quail M.A."/>
            <person name="Sanders M.J."/>
            <person name="van Tonder A."/>
            <person name="Ginger M.L."/>
            <person name="Field M.C."/>
            <person name="Barry J.D."/>
            <person name="Hertz-Fowler C."/>
            <person name="Berriman M."/>
        </authorList>
    </citation>
    <scope>NUCLEOTIDE SEQUENCE</scope>
    <source>
        <strain evidence="2 3">Y486</strain>
    </source>
</reference>
<organism evidence="2 3">
    <name type="scientific">Trypanosoma vivax (strain Y486)</name>
    <dbReference type="NCBI Taxonomy" id="1055687"/>
    <lineage>
        <taxon>Eukaryota</taxon>
        <taxon>Discoba</taxon>
        <taxon>Euglenozoa</taxon>
        <taxon>Kinetoplastea</taxon>
        <taxon>Metakinetoplastina</taxon>
        <taxon>Trypanosomatida</taxon>
        <taxon>Trypanosomatidae</taxon>
        <taxon>Trypanosoma</taxon>
        <taxon>Duttonella</taxon>
    </lineage>
</organism>
<keyword evidence="3" id="KW-1185">Reference proteome</keyword>
<feature type="compositionally biased region" description="Polar residues" evidence="1">
    <location>
        <begin position="260"/>
        <end position="269"/>
    </location>
</feature>
<name>F9WMH6_TRYVY</name>
<evidence type="ECO:0000313" key="2">
    <source>
        <dbReference type="EMBL" id="CCD18733.1"/>
    </source>
</evidence>
<evidence type="ECO:0000256" key="1">
    <source>
        <dbReference type="SAM" id="MobiDB-lite"/>
    </source>
</evidence>
<dbReference type="VEuPathDB" id="TriTrypDB:TvY486_0014400"/>
<protein>
    <submittedName>
        <fullName evidence="2">Uncharacterized protein</fullName>
    </submittedName>
</protein>